<dbReference type="GO" id="GO:0009847">
    <property type="term" value="P:spore germination"/>
    <property type="evidence" value="ECO:0007669"/>
    <property type="project" value="InterPro"/>
</dbReference>
<dbReference type="PANTHER" id="PTHR34975">
    <property type="entry name" value="SPORE GERMINATION PROTEIN A2"/>
    <property type="match status" value="1"/>
</dbReference>
<keyword evidence="5 8" id="KW-0812">Transmembrane</keyword>
<sequence length="379" mass="42171">MNKQASVSSFHMALLFLFFMTGSSIVIVPSPLTNMAGNGAGISLLIAMAAGTLLLGGVHYLYRQSPNRSLIEQGRLMLGSRLTLVLLIPFTCVMFWNVAGIVIEIGIFFKSTMLKETPTYAVSTLFFLMIALTAMAGIEAMARMAVILLALMFGFIILVWLLVAPLYHPEYLLPVMPEGLPPVLHAAYVVYGFPYSELIVFSIILPFVRSEDTPRLGKQLYIALAINTLTLMASVICSIMVLGPLSGDLKYSLFQLARLIYIQEIIERIESVIGFSLIIGFYFKASILLLILMRTLKELLRLSNERLLVFPVAFICLLLSLTTYTQESKMEEIVNVTWPLLNSLAYGLPLLLIIAATFIRKRMKRSKPPSGENRETEVP</sequence>
<dbReference type="PANTHER" id="PTHR34975:SF2">
    <property type="entry name" value="SPORE GERMINATION PROTEIN A2"/>
    <property type="match status" value="1"/>
</dbReference>
<keyword evidence="4" id="KW-0309">Germination</keyword>
<gene>
    <name evidence="9" type="ORF">EYB31_31095</name>
</gene>
<dbReference type="RefSeq" id="WP_131017400.1">
    <property type="nucleotide sequence ID" value="NZ_SIRE01000027.1"/>
</dbReference>
<feature type="transmembrane region" description="Helical" evidence="8">
    <location>
        <begin position="188"/>
        <end position="208"/>
    </location>
</feature>
<keyword evidence="7 8" id="KW-0472">Membrane</keyword>
<dbReference type="InterPro" id="IPR004761">
    <property type="entry name" value="Spore_GerAB"/>
</dbReference>
<feature type="transmembrane region" description="Helical" evidence="8">
    <location>
        <begin position="145"/>
        <end position="168"/>
    </location>
</feature>
<evidence type="ECO:0000256" key="8">
    <source>
        <dbReference type="SAM" id="Phobius"/>
    </source>
</evidence>
<keyword evidence="6 8" id="KW-1133">Transmembrane helix</keyword>
<name>A0A4Q9DJR1_9BACL</name>
<evidence type="ECO:0000313" key="9">
    <source>
        <dbReference type="EMBL" id="TBL71221.1"/>
    </source>
</evidence>
<dbReference type="AlphaFoldDB" id="A0A4Q9DJR1"/>
<comment type="subcellular location">
    <subcellularLocation>
        <location evidence="1">Membrane</location>
        <topology evidence="1">Multi-pass membrane protein</topology>
    </subcellularLocation>
</comment>
<dbReference type="EMBL" id="SIRE01000027">
    <property type="protein sequence ID" value="TBL71221.1"/>
    <property type="molecule type" value="Genomic_DNA"/>
</dbReference>
<dbReference type="Proteomes" id="UP000293142">
    <property type="component" value="Unassembled WGS sequence"/>
</dbReference>
<comment type="similarity">
    <text evidence="2">Belongs to the amino acid-polyamine-organocation (APC) superfamily. Spore germination protein (SGP) (TC 2.A.3.9) family.</text>
</comment>
<evidence type="ECO:0000313" key="10">
    <source>
        <dbReference type="Proteomes" id="UP000293142"/>
    </source>
</evidence>
<feature type="transmembrane region" description="Helical" evidence="8">
    <location>
        <begin position="336"/>
        <end position="359"/>
    </location>
</feature>
<protein>
    <submittedName>
        <fullName evidence="9">Spore gernimation protein</fullName>
    </submittedName>
</protein>
<evidence type="ECO:0000256" key="5">
    <source>
        <dbReference type="ARBA" id="ARBA00022692"/>
    </source>
</evidence>
<evidence type="ECO:0000256" key="6">
    <source>
        <dbReference type="ARBA" id="ARBA00022989"/>
    </source>
</evidence>
<evidence type="ECO:0000256" key="4">
    <source>
        <dbReference type="ARBA" id="ARBA00022544"/>
    </source>
</evidence>
<feature type="transmembrane region" description="Helical" evidence="8">
    <location>
        <begin position="82"/>
        <end position="108"/>
    </location>
</feature>
<feature type="transmembrane region" description="Helical" evidence="8">
    <location>
        <begin position="307"/>
        <end position="324"/>
    </location>
</feature>
<evidence type="ECO:0000256" key="1">
    <source>
        <dbReference type="ARBA" id="ARBA00004141"/>
    </source>
</evidence>
<feature type="transmembrane region" description="Helical" evidence="8">
    <location>
        <begin position="120"/>
        <end position="138"/>
    </location>
</feature>
<feature type="transmembrane region" description="Helical" evidence="8">
    <location>
        <begin position="12"/>
        <end position="30"/>
    </location>
</feature>
<comment type="caution">
    <text evidence="9">The sequence shown here is derived from an EMBL/GenBank/DDBJ whole genome shotgun (WGS) entry which is preliminary data.</text>
</comment>
<dbReference type="Pfam" id="PF03845">
    <property type="entry name" value="Spore_permease"/>
    <property type="match status" value="1"/>
</dbReference>
<accession>A0A4Q9DJR1</accession>
<feature type="transmembrane region" description="Helical" evidence="8">
    <location>
        <begin position="42"/>
        <end position="62"/>
    </location>
</feature>
<feature type="transmembrane region" description="Helical" evidence="8">
    <location>
        <begin position="272"/>
        <end position="295"/>
    </location>
</feature>
<dbReference type="OrthoDB" id="2663541at2"/>
<proteinExistence type="inferred from homology"/>
<reference evidence="9 10" key="1">
    <citation type="submission" date="2019-02" db="EMBL/GenBank/DDBJ databases">
        <title>Paenibacillus sp. nov., isolated from surface-sterilized tissue of Thalictrum simplex L.</title>
        <authorList>
            <person name="Tuo L."/>
        </authorList>
    </citation>
    <scope>NUCLEOTIDE SEQUENCE [LARGE SCALE GENOMIC DNA]</scope>
    <source>
        <strain evidence="9 10">N2SHLJ1</strain>
    </source>
</reference>
<dbReference type="GO" id="GO:0016020">
    <property type="term" value="C:membrane"/>
    <property type="evidence" value="ECO:0007669"/>
    <property type="project" value="UniProtKB-SubCell"/>
</dbReference>
<keyword evidence="10" id="KW-1185">Reference proteome</keyword>
<evidence type="ECO:0000256" key="7">
    <source>
        <dbReference type="ARBA" id="ARBA00023136"/>
    </source>
</evidence>
<organism evidence="9 10">
    <name type="scientific">Paenibacillus thalictri</name>
    <dbReference type="NCBI Taxonomy" id="2527873"/>
    <lineage>
        <taxon>Bacteria</taxon>
        <taxon>Bacillati</taxon>
        <taxon>Bacillota</taxon>
        <taxon>Bacilli</taxon>
        <taxon>Bacillales</taxon>
        <taxon>Paenibacillaceae</taxon>
        <taxon>Paenibacillus</taxon>
    </lineage>
</organism>
<evidence type="ECO:0000256" key="2">
    <source>
        <dbReference type="ARBA" id="ARBA00007998"/>
    </source>
</evidence>
<evidence type="ECO:0000256" key="3">
    <source>
        <dbReference type="ARBA" id="ARBA00022448"/>
    </source>
</evidence>
<keyword evidence="3" id="KW-0813">Transport</keyword>
<feature type="transmembrane region" description="Helical" evidence="8">
    <location>
        <begin position="220"/>
        <end position="243"/>
    </location>
</feature>